<gene>
    <name evidence="1" type="ORF">H8693_03005</name>
</gene>
<dbReference type="Gene3D" id="3.40.50.150">
    <property type="entry name" value="Vaccinia Virus protein VP39"/>
    <property type="match status" value="1"/>
</dbReference>
<accession>A0A926HW24</accession>
<dbReference type="SUPFAM" id="SSF53335">
    <property type="entry name" value="S-adenosyl-L-methionine-dependent methyltransferases"/>
    <property type="match status" value="1"/>
</dbReference>
<name>A0A926HW24_9FIRM</name>
<dbReference type="Proteomes" id="UP000617951">
    <property type="component" value="Unassembled WGS sequence"/>
</dbReference>
<dbReference type="Pfam" id="PF06962">
    <property type="entry name" value="rRNA_methylase"/>
    <property type="match status" value="1"/>
</dbReference>
<keyword evidence="2" id="KW-1185">Reference proteome</keyword>
<dbReference type="AlphaFoldDB" id="A0A926HW24"/>
<proteinExistence type="predicted"/>
<dbReference type="PANTHER" id="PTHR35276">
    <property type="entry name" value="S-ADENOSYL-L-METHIONINE-DEPENDENT METHYLTRANSFERASES SUPERFAMILY PROTEIN"/>
    <property type="match status" value="1"/>
</dbReference>
<dbReference type="InterPro" id="IPR010719">
    <property type="entry name" value="MnmM_MeTrfase"/>
</dbReference>
<comment type="caution">
    <text evidence="1">The sequence shown here is derived from an EMBL/GenBank/DDBJ whole genome shotgun (WGS) entry which is preliminary data.</text>
</comment>
<reference evidence="1" key="1">
    <citation type="submission" date="2020-08" db="EMBL/GenBank/DDBJ databases">
        <title>Genome public.</title>
        <authorList>
            <person name="Liu C."/>
            <person name="Sun Q."/>
        </authorList>
    </citation>
    <scope>NUCLEOTIDE SEQUENCE</scope>
    <source>
        <strain evidence="1">NSJ-63</strain>
    </source>
</reference>
<keyword evidence="1" id="KW-0489">Methyltransferase</keyword>
<protein>
    <submittedName>
        <fullName evidence="1">Methyltransferase domain-containing protein</fullName>
    </submittedName>
</protein>
<dbReference type="GO" id="GO:0008168">
    <property type="term" value="F:methyltransferase activity"/>
    <property type="evidence" value="ECO:0007669"/>
    <property type="project" value="UniProtKB-KW"/>
</dbReference>
<sequence length="186" mass="20590">MMFRNAVELSHFYAAQAAGTGSVCIDATAGNGNDTAFLAGLVGPEGKVYAFDVQQKAIASTKKRLEDRGLRERVRLIHDSHARMGLYVREPVDAILFNLGRLPGSDRTVYTKSCATIAAIEAGLGLLRRDGLLCIAAYWGDPICNEEYREVYDYLKGIPPRQAEVLFHEYINEPHCPPTFFAVHKV</sequence>
<dbReference type="EMBL" id="JACRSS010000001">
    <property type="protein sequence ID" value="MBC8537903.1"/>
    <property type="molecule type" value="Genomic_DNA"/>
</dbReference>
<keyword evidence="1" id="KW-0808">Transferase</keyword>
<dbReference type="PANTHER" id="PTHR35276:SF1">
    <property type="entry name" value="TRNA (MNM(5)S(2)U34)-METHYLTRANSFERASE, CHLOROPLASTIC"/>
    <property type="match status" value="1"/>
</dbReference>
<evidence type="ECO:0000313" key="1">
    <source>
        <dbReference type="EMBL" id="MBC8537903.1"/>
    </source>
</evidence>
<dbReference type="InterPro" id="IPR029063">
    <property type="entry name" value="SAM-dependent_MTases_sf"/>
</dbReference>
<organism evidence="1 2">
    <name type="scientific">Guopingia tenuis</name>
    <dbReference type="NCBI Taxonomy" id="2763656"/>
    <lineage>
        <taxon>Bacteria</taxon>
        <taxon>Bacillati</taxon>
        <taxon>Bacillota</taxon>
        <taxon>Clostridia</taxon>
        <taxon>Christensenellales</taxon>
        <taxon>Christensenellaceae</taxon>
        <taxon>Guopingia</taxon>
    </lineage>
</organism>
<evidence type="ECO:0000313" key="2">
    <source>
        <dbReference type="Proteomes" id="UP000617951"/>
    </source>
</evidence>
<dbReference type="GO" id="GO:0032259">
    <property type="term" value="P:methylation"/>
    <property type="evidence" value="ECO:0007669"/>
    <property type="project" value="UniProtKB-KW"/>
</dbReference>